<dbReference type="InterPro" id="IPR004843">
    <property type="entry name" value="Calcineurin-like_PHP"/>
</dbReference>
<dbReference type="Pfam" id="PF00149">
    <property type="entry name" value="Metallophos"/>
    <property type="match status" value="1"/>
</dbReference>
<proteinExistence type="predicted"/>
<name>A0A7S0YK49_9CHLO</name>
<keyword evidence="1" id="KW-0472">Membrane</keyword>
<keyword evidence="1" id="KW-1133">Transmembrane helix</keyword>
<dbReference type="InterPro" id="IPR051693">
    <property type="entry name" value="UPF0046_metallophosphoest"/>
</dbReference>
<dbReference type="PANTHER" id="PTHR12905:SF0">
    <property type="entry name" value="CALCINEURIN-LIKE PHOSPHOESTERASE DOMAIN-CONTAINING PROTEIN"/>
    <property type="match status" value="1"/>
</dbReference>
<accession>A0A7S0YK49</accession>
<gene>
    <name evidence="3" type="ORF">PPAR00522_LOCUS10977</name>
</gene>
<feature type="domain" description="Calcineurin-like phosphoesterase" evidence="2">
    <location>
        <begin position="74"/>
        <end position="254"/>
    </location>
</feature>
<evidence type="ECO:0000313" key="3">
    <source>
        <dbReference type="EMBL" id="CAD8774570.1"/>
    </source>
</evidence>
<dbReference type="GO" id="GO:0016787">
    <property type="term" value="F:hydrolase activity"/>
    <property type="evidence" value="ECO:0007669"/>
    <property type="project" value="InterPro"/>
</dbReference>
<reference evidence="3" key="1">
    <citation type="submission" date="2021-01" db="EMBL/GenBank/DDBJ databases">
        <authorList>
            <person name="Corre E."/>
            <person name="Pelletier E."/>
            <person name="Niang G."/>
            <person name="Scheremetjew M."/>
            <person name="Finn R."/>
            <person name="Kale V."/>
            <person name="Holt S."/>
            <person name="Cochrane G."/>
            <person name="Meng A."/>
            <person name="Brown T."/>
            <person name="Cohen L."/>
        </authorList>
    </citation>
    <scope>NUCLEOTIDE SEQUENCE</scope>
    <source>
        <strain evidence="3">SAG 63-3</strain>
    </source>
</reference>
<organism evidence="3">
    <name type="scientific">Polytomella parva</name>
    <dbReference type="NCBI Taxonomy" id="51329"/>
    <lineage>
        <taxon>Eukaryota</taxon>
        <taxon>Viridiplantae</taxon>
        <taxon>Chlorophyta</taxon>
        <taxon>core chlorophytes</taxon>
        <taxon>Chlorophyceae</taxon>
        <taxon>CS clade</taxon>
        <taxon>Chlamydomonadales</taxon>
        <taxon>Chlamydomonadaceae</taxon>
        <taxon>Polytomella</taxon>
    </lineage>
</organism>
<evidence type="ECO:0000256" key="1">
    <source>
        <dbReference type="SAM" id="Phobius"/>
    </source>
</evidence>
<sequence>MLPYDNDKTRKRGGLQIKLHDEMDGFRTFLLFCFGIISLYILFHKSGNPIEKYKVEEATHPFTIKEPMYGNKSLKIVAIGDTHSTYQSYLNLKIPKGDLLIIAGDMTVDDYAEAAVYGKWINSLPVNHTAIVLGNRDATADSVTSLKVLENSFNGSTLIHNEIIEVMGYRIFGSSYVPNYPDAFQPGDDVKPAVHWATYLPPDADVDIIVTHGPPFGFGDEVRRKGHLGDTELLRAVQALQKKPMLWICAHIHESHGVYSVPHPSGDIPLINVAVWELDKGVKSARPWVVQMPEAVISQPTEEEVMAELGKDFQSYQAPDLLASGIYS</sequence>
<dbReference type="Gene3D" id="3.60.21.10">
    <property type="match status" value="1"/>
</dbReference>
<dbReference type="PANTHER" id="PTHR12905">
    <property type="entry name" value="METALLOPHOSPHOESTERASE"/>
    <property type="match status" value="1"/>
</dbReference>
<dbReference type="SUPFAM" id="SSF56300">
    <property type="entry name" value="Metallo-dependent phosphatases"/>
    <property type="match status" value="1"/>
</dbReference>
<protein>
    <recommendedName>
        <fullName evidence="2">Calcineurin-like phosphoesterase domain-containing protein</fullName>
    </recommendedName>
</protein>
<dbReference type="AlphaFoldDB" id="A0A7S0YK49"/>
<feature type="transmembrane region" description="Helical" evidence="1">
    <location>
        <begin position="25"/>
        <end position="43"/>
    </location>
</feature>
<dbReference type="EMBL" id="HBFM01017130">
    <property type="protein sequence ID" value="CAD8774570.1"/>
    <property type="molecule type" value="Transcribed_RNA"/>
</dbReference>
<dbReference type="InterPro" id="IPR029052">
    <property type="entry name" value="Metallo-depent_PP-like"/>
</dbReference>
<evidence type="ECO:0000259" key="2">
    <source>
        <dbReference type="Pfam" id="PF00149"/>
    </source>
</evidence>
<keyword evidence="1" id="KW-0812">Transmembrane</keyword>